<dbReference type="AlphaFoldDB" id="A0A1H8WAA5"/>
<dbReference type="EMBL" id="FODV01000026">
    <property type="protein sequence ID" value="SEP24541.1"/>
    <property type="molecule type" value="Genomic_DNA"/>
</dbReference>
<gene>
    <name evidence="1" type="ORF">SAMN04487948_1266</name>
</gene>
<dbReference type="Proteomes" id="UP000199126">
    <property type="component" value="Unassembled WGS sequence"/>
</dbReference>
<evidence type="ECO:0000313" key="1">
    <source>
        <dbReference type="EMBL" id="SEP24541.1"/>
    </source>
</evidence>
<accession>A0A1H8WAA5</accession>
<name>A0A1H8WAA5_9EURY</name>
<evidence type="ECO:0000313" key="2">
    <source>
        <dbReference type="Proteomes" id="UP000199126"/>
    </source>
</evidence>
<reference evidence="2" key="1">
    <citation type="submission" date="2016-10" db="EMBL/GenBank/DDBJ databases">
        <authorList>
            <person name="Varghese N."/>
            <person name="Submissions S."/>
        </authorList>
    </citation>
    <scope>NUCLEOTIDE SEQUENCE [LARGE SCALE GENOMIC DNA]</scope>
    <source>
        <strain evidence="2">CGMCC 1.10121</strain>
    </source>
</reference>
<proteinExistence type="predicted"/>
<sequence length="51" mass="5953">MSWVDTAEISVVISSLTIQHLVERTFQVWEYVFLTLRQMKVGIDDNLNVVQ</sequence>
<keyword evidence="2" id="KW-1185">Reference proteome</keyword>
<protein>
    <submittedName>
        <fullName evidence="1">Uncharacterized protein</fullName>
    </submittedName>
</protein>
<organism evidence="1 2">
    <name type="scientific">Halogranum amylolyticum</name>
    <dbReference type="NCBI Taxonomy" id="660520"/>
    <lineage>
        <taxon>Archaea</taxon>
        <taxon>Methanobacteriati</taxon>
        <taxon>Methanobacteriota</taxon>
        <taxon>Stenosarchaea group</taxon>
        <taxon>Halobacteria</taxon>
        <taxon>Halobacteriales</taxon>
        <taxon>Haloferacaceae</taxon>
    </lineage>
</organism>